<dbReference type="AlphaFoldDB" id="A0A0F6QYN2"/>
<dbReference type="HOGENOM" id="CLU_064674_0_0_11"/>
<keyword evidence="2" id="KW-1185">Reference proteome</keyword>
<dbReference type="STRING" id="161896.UL81_06885"/>
<dbReference type="OrthoDB" id="3268175at2"/>
<gene>
    <name evidence="1" type="ORF">UL81_06885</name>
</gene>
<proteinExistence type="predicted"/>
<dbReference type="InterPro" id="IPR025447">
    <property type="entry name" value="DUF4192"/>
</dbReference>
<dbReference type="PATRIC" id="fig|161896.4.peg.1345"/>
<dbReference type="Proteomes" id="UP000033566">
    <property type="component" value="Chromosome"/>
</dbReference>
<sequence>MTHTTQTPSPIDTPGHILANVPGILGFYPANSVLFITVENTDKGTCLGPLIRVNAEETEELLDHIATPLQTPNCEAIFAFVIGSYCHHHTEHLIDVLMGLTTEHETIDITAAWITPEISVGAPYSMLFGPFHNQTGEGLMRDWARGTIPNITDSETMRRCIAEGNLPDLDRDEHFSIFFEKNPFLSADEIKSMDREAYEIASDMRMQSPDGPSIGCGVTPYEFIETVPVILDKTRKSVDIRTDSSVLTVIGSWLATTWSRDLIIRELLEEPEVAADALLAAAQTFTGTIRANALCLFAGVSMAGENSKYANPALNTALEEFPEHNLTKLLHESYKAGLIDETVANLKSGSITAQKQVLDDHEDADYWEDDDIEEGIDVWEEEYPDTESFFEHEFADITADAGEEEKKSA</sequence>
<dbReference type="Pfam" id="PF13830">
    <property type="entry name" value="DUF4192"/>
    <property type="match status" value="1"/>
</dbReference>
<dbReference type="KEGG" id="ccj:UL81_06885"/>
<evidence type="ECO:0000313" key="1">
    <source>
        <dbReference type="EMBL" id="AKE39333.1"/>
    </source>
</evidence>
<reference evidence="1 2" key="1">
    <citation type="journal article" date="2015" name="Genome Announc.">
        <title>Complete Genome Sequence of Corynebacterium camporealensis DSM 44610, Isolated from the Milk of a Manchega Sheep with Subclinical Mastitis.</title>
        <authorList>
            <person name="Ruckert C."/>
            <person name="Albersmeier A."/>
            <person name="Winkler A."/>
            <person name="Tauch A."/>
        </authorList>
    </citation>
    <scope>NUCLEOTIDE SEQUENCE [LARGE SCALE GENOMIC DNA]</scope>
    <source>
        <strain evidence="1 2">DSM 44610</strain>
    </source>
</reference>
<protein>
    <submittedName>
        <fullName evidence="1">Uncharacterized protein</fullName>
    </submittedName>
</protein>
<name>A0A0F6QYN2_9CORY</name>
<dbReference type="RefSeq" id="WP_035104901.1">
    <property type="nucleotide sequence ID" value="NZ_CP011311.1"/>
</dbReference>
<evidence type="ECO:0000313" key="2">
    <source>
        <dbReference type="Proteomes" id="UP000033566"/>
    </source>
</evidence>
<dbReference type="EMBL" id="CP011311">
    <property type="protein sequence ID" value="AKE39333.1"/>
    <property type="molecule type" value="Genomic_DNA"/>
</dbReference>
<organism evidence="1 2">
    <name type="scientific">Corynebacterium camporealensis</name>
    <dbReference type="NCBI Taxonomy" id="161896"/>
    <lineage>
        <taxon>Bacteria</taxon>
        <taxon>Bacillati</taxon>
        <taxon>Actinomycetota</taxon>
        <taxon>Actinomycetes</taxon>
        <taxon>Mycobacteriales</taxon>
        <taxon>Corynebacteriaceae</taxon>
        <taxon>Corynebacterium</taxon>
    </lineage>
</organism>
<accession>A0A0F6QYN2</accession>